<dbReference type="EMBL" id="KZ346291">
    <property type="protein sequence ID" value="PIO70385.1"/>
    <property type="molecule type" value="Genomic_DNA"/>
</dbReference>
<protein>
    <submittedName>
        <fullName evidence="1">Uncharacterized protein</fullName>
    </submittedName>
</protein>
<dbReference type="Gene3D" id="3.40.50.2300">
    <property type="match status" value="1"/>
</dbReference>
<organism evidence="1 2">
    <name type="scientific">Teladorsagia circumcincta</name>
    <name type="common">Brown stomach worm</name>
    <name type="synonym">Ostertagia circumcincta</name>
    <dbReference type="NCBI Taxonomy" id="45464"/>
    <lineage>
        <taxon>Eukaryota</taxon>
        <taxon>Metazoa</taxon>
        <taxon>Ecdysozoa</taxon>
        <taxon>Nematoda</taxon>
        <taxon>Chromadorea</taxon>
        <taxon>Rhabditida</taxon>
        <taxon>Rhabditina</taxon>
        <taxon>Rhabditomorpha</taxon>
        <taxon>Strongyloidea</taxon>
        <taxon>Trichostrongylidae</taxon>
        <taxon>Teladorsagia</taxon>
    </lineage>
</organism>
<reference evidence="1 2" key="1">
    <citation type="submission" date="2015-09" db="EMBL/GenBank/DDBJ databases">
        <title>Draft genome of the parasitic nematode Teladorsagia circumcincta isolate WARC Sus (inbred).</title>
        <authorList>
            <person name="Mitreva M."/>
        </authorList>
    </citation>
    <scope>NUCLEOTIDE SEQUENCE [LARGE SCALE GENOMIC DNA]</scope>
    <source>
        <strain evidence="1 2">S</strain>
    </source>
</reference>
<gene>
    <name evidence="1" type="ORF">TELCIR_07768</name>
</gene>
<proteinExistence type="predicted"/>
<keyword evidence="2" id="KW-1185">Reference proteome</keyword>
<dbReference type="InterPro" id="IPR012337">
    <property type="entry name" value="RNaseH-like_sf"/>
</dbReference>
<dbReference type="Proteomes" id="UP000230423">
    <property type="component" value="Unassembled WGS sequence"/>
</dbReference>
<evidence type="ECO:0000313" key="1">
    <source>
        <dbReference type="EMBL" id="PIO70385.1"/>
    </source>
</evidence>
<sequence length="145" mass="16263">MIRECQLPPVQMKKHIEEQIKTAGLNNDNPYLEEWGAEVRETSSEIEQNVDSLMKHVSGTSKFVMFTTKAKLDPIHGLMKRLEAQYKIVTQHVSSQTLNKAIGQKGAFMVLGNLCLKLNLKLGGVNHCLKICDQYAAANPNLRNV</sequence>
<dbReference type="AlphaFoldDB" id="A0A2G9UJG2"/>
<name>A0A2G9UJG2_TELCI</name>
<dbReference type="OrthoDB" id="5812648at2759"/>
<evidence type="ECO:0000313" key="2">
    <source>
        <dbReference type="Proteomes" id="UP000230423"/>
    </source>
</evidence>
<dbReference type="SUPFAM" id="SSF53098">
    <property type="entry name" value="Ribonuclease H-like"/>
    <property type="match status" value="1"/>
</dbReference>
<accession>A0A2G9UJG2</accession>